<feature type="region of interest" description="Disordered" evidence="6">
    <location>
        <begin position="352"/>
        <end position="381"/>
    </location>
</feature>
<evidence type="ECO:0000259" key="8">
    <source>
        <dbReference type="Pfam" id="PF02932"/>
    </source>
</evidence>
<evidence type="ECO:0000256" key="1">
    <source>
        <dbReference type="ARBA" id="ARBA00004141"/>
    </source>
</evidence>
<dbReference type="PROSITE" id="PS00236">
    <property type="entry name" value="NEUROTR_ION_CHANNEL"/>
    <property type="match status" value="1"/>
</dbReference>
<comment type="similarity">
    <text evidence="5">Belongs to the ligand-gated ion channel (TC 1.A.9) family.</text>
</comment>
<dbReference type="Gene3D" id="2.70.170.10">
    <property type="entry name" value="Neurotransmitter-gated ion-channel ligand-binding domain"/>
    <property type="match status" value="1"/>
</dbReference>
<dbReference type="Proteomes" id="UP001283361">
    <property type="component" value="Unassembled WGS sequence"/>
</dbReference>
<dbReference type="InterPro" id="IPR018000">
    <property type="entry name" value="Neurotransmitter_ion_chnl_CS"/>
</dbReference>
<keyword evidence="4 5" id="KW-0472">Membrane</keyword>
<reference evidence="9" key="1">
    <citation type="journal article" date="2023" name="G3 (Bethesda)">
        <title>A reference genome for the long-term kleptoplast-retaining sea slug Elysia crispata morphotype clarki.</title>
        <authorList>
            <person name="Eastman K.E."/>
            <person name="Pendleton A.L."/>
            <person name="Shaikh M.A."/>
            <person name="Suttiyut T."/>
            <person name="Ogas R."/>
            <person name="Tomko P."/>
            <person name="Gavelis G."/>
            <person name="Widhalm J.R."/>
            <person name="Wisecaver J.H."/>
        </authorList>
    </citation>
    <scope>NUCLEOTIDE SEQUENCE</scope>
    <source>
        <strain evidence="9">ECLA1</strain>
    </source>
</reference>
<feature type="transmembrane region" description="Helical" evidence="5">
    <location>
        <begin position="318"/>
        <end position="341"/>
    </location>
</feature>
<feature type="domain" description="Neurotransmitter-gated ion-channel ligand-binding" evidence="7">
    <location>
        <begin position="54"/>
        <end position="227"/>
    </location>
</feature>
<keyword evidence="2 5" id="KW-0812">Transmembrane</keyword>
<keyword evidence="10" id="KW-1185">Reference proteome</keyword>
<dbReference type="CDD" id="cd18989">
    <property type="entry name" value="LGIC_ECD_cation"/>
    <property type="match status" value="1"/>
</dbReference>
<accession>A0AAE0XRW0</accession>
<dbReference type="SUPFAM" id="SSF63712">
    <property type="entry name" value="Nicotinic receptor ligand binding domain-like"/>
    <property type="match status" value="1"/>
</dbReference>
<dbReference type="GO" id="GO:0016020">
    <property type="term" value="C:membrane"/>
    <property type="evidence" value="ECO:0007669"/>
    <property type="project" value="UniProtKB-SubCell"/>
</dbReference>
<comment type="caution">
    <text evidence="5">Lacks conserved residue(s) required for the propagation of feature annotation.</text>
</comment>
<keyword evidence="5" id="KW-0406">Ion transport</keyword>
<dbReference type="InterPro" id="IPR006202">
    <property type="entry name" value="Neur_chan_lig-bd"/>
</dbReference>
<evidence type="ECO:0000256" key="6">
    <source>
        <dbReference type="SAM" id="MobiDB-lite"/>
    </source>
</evidence>
<dbReference type="PRINTS" id="PR00252">
    <property type="entry name" value="NRIONCHANNEL"/>
</dbReference>
<dbReference type="InterPro" id="IPR006201">
    <property type="entry name" value="Neur_channel"/>
</dbReference>
<evidence type="ECO:0000313" key="10">
    <source>
        <dbReference type="Proteomes" id="UP001283361"/>
    </source>
</evidence>
<dbReference type="PANTHER" id="PTHR18945">
    <property type="entry name" value="NEUROTRANSMITTER GATED ION CHANNEL"/>
    <property type="match status" value="1"/>
</dbReference>
<protein>
    <submittedName>
        <fullName evidence="9">Uncharacterized protein</fullName>
    </submittedName>
</protein>
<comment type="caution">
    <text evidence="9">The sequence shown here is derived from an EMBL/GenBank/DDBJ whole genome shotgun (WGS) entry which is preliminary data.</text>
</comment>
<evidence type="ECO:0000256" key="3">
    <source>
        <dbReference type="ARBA" id="ARBA00022989"/>
    </source>
</evidence>
<sequence length="485" mass="54593">MAFIDNVPSMRAAFLPLLVIITVIMSGRLRSVHGRFQNLTGTQREARARLYSDIESSPVLQNKMFPLSPDGPVEVNIGMNLYKVMAVQEVAQVMTASLYMEVAWRDEGLAWDPEDYANISRAYLPAHSVWTPAIISLNSATETFSIFSSVEKLDLSHEGVSRMTDGVVLGTHCLVDLKYYPFDKQTCTVMLGLGGYDVDILPIARKVDLIAGVNEQVTIPGEWKVVSHHLRVVPAAGMSLVTYTVELDRSSMYYTLCVLVPMAATSQLSLLVFWIPPAAGERISFLMSIYVSTTLYLGQASDTLPRKDFGLLNAPRMILFVTFNLIQCILVLIATIISMYLHETELKRAADTLNKDPDKPRPKSPRDSDGEMTHSAPQEDVPVVEFRTKDRNILDHKSKFFATEMTSGCPKSWPPNEREATRDNFVEVDTRCRRILRKLLRFSRISRKNRNSDNSCRMSANTLDKVLFIVFLFCSSLFFCSIFNV</sequence>
<proteinExistence type="inferred from homology"/>
<keyword evidence="5" id="KW-0407">Ion channel</keyword>
<organism evidence="9 10">
    <name type="scientific">Elysia crispata</name>
    <name type="common">lettuce slug</name>
    <dbReference type="NCBI Taxonomy" id="231223"/>
    <lineage>
        <taxon>Eukaryota</taxon>
        <taxon>Metazoa</taxon>
        <taxon>Spiralia</taxon>
        <taxon>Lophotrochozoa</taxon>
        <taxon>Mollusca</taxon>
        <taxon>Gastropoda</taxon>
        <taxon>Heterobranchia</taxon>
        <taxon>Euthyneura</taxon>
        <taxon>Panpulmonata</taxon>
        <taxon>Sacoglossa</taxon>
        <taxon>Placobranchoidea</taxon>
        <taxon>Plakobranchidae</taxon>
        <taxon>Elysia</taxon>
    </lineage>
</organism>
<name>A0AAE0XRW0_9GAST</name>
<feature type="domain" description="Neurotransmitter-gated ion-channel transmembrane" evidence="8">
    <location>
        <begin position="259"/>
        <end position="483"/>
    </location>
</feature>
<evidence type="ECO:0000313" key="9">
    <source>
        <dbReference type="EMBL" id="KAK3706564.1"/>
    </source>
</evidence>
<dbReference type="Gene3D" id="1.20.58.390">
    <property type="entry name" value="Neurotransmitter-gated ion-channel transmembrane domain"/>
    <property type="match status" value="1"/>
</dbReference>
<dbReference type="Pfam" id="PF02932">
    <property type="entry name" value="Neur_chan_memb"/>
    <property type="match status" value="1"/>
</dbReference>
<evidence type="ECO:0000256" key="4">
    <source>
        <dbReference type="ARBA" id="ARBA00023136"/>
    </source>
</evidence>
<comment type="subcellular location">
    <subcellularLocation>
        <location evidence="1">Membrane</location>
        <topology evidence="1">Multi-pass membrane protein</topology>
    </subcellularLocation>
</comment>
<dbReference type="GO" id="GO:0005230">
    <property type="term" value="F:extracellular ligand-gated monoatomic ion channel activity"/>
    <property type="evidence" value="ECO:0007669"/>
    <property type="project" value="InterPro"/>
</dbReference>
<feature type="transmembrane region" description="Helical" evidence="5">
    <location>
        <begin position="466"/>
        <end position="484"/>
    </location>
</feature>
<dbReference type="GO" id="GO:0004888">
    <property type="term" value="F:transmembrane signaling receptor activity"/>
    <property type="evidence" value="ECO:0007669"/>
    <property type="project" value="InterPro"/>
</dbReference>
<dbReference type="SUPFAM" id="SSF90112">
    <property type="entry name" value="Neurotransmitter-gated ion-channel transmembrane pore"/>
    <property type="match status" value="1"/>
</dbReference>
<dbReference type="InterPro" id="IPR038050">
    <property type="entry name" value="Neuro_actylchol_rec"/>
</dbReference>
<dbReference type="Pfam" id="PF02931">
    <property type="entry name" value="Neur_chan_LBD"/>
    <property type="match status" value="1"/>
</dbReference>
<dbReference type="AlphaFoldDB" id="A0AAE0XRW0"/>
<dbReference type="InterPro" id="IPR036734">
    <property type="entry name" value="Neur_chan_lig-bd_sf"/>
</dbReference>
<gene>
    <name evidence="9" type="ORF">RRG08_055004</name>
</gene>
<evidence type="ECO:0000256" key="2">
    <source>
        <dbReference type="ARBA" id="ARBA00022692"/>
    </source>
</evidence>
<evidence type="ECO:0000259" key="7">
    <source>
        <dbReference type="Pfam" id="PF02931"/>
    </source>
</evidence>
<dbReference type="InterPro" id="IPR036719">
    <property type="entry name" value="Neuro-gated_channel_TM_sf"/>
</dbReference>
<keyword evidence="3 5" id="KW-1133">Transmembrane helix</keyword>
<evidence type="ECO:0000256" key="5">
    <source>
        <dbReference type="RuleBase" id="RU000687"/>
    </source>
</evidence>
<dbReference type="InterPro" id="IPR006029">
    <property type="entry name" value="Neurotrans-gated_channel_TM"/>
</dbReference>
<feature type="transmembrane region" description="Helical" evidence="5">
    <location>
        <begin position="252"/>
        <end position="275"/>
    </location>
</feature>
<keyword evidence="5" id="KW-0813">Transport</keyword>
<dbReference type="EMBL" id="JAWDGP010007744">
    <property type="protein sequence ID" value="KAK3706564.1"/>
    <property type="molecule type" value="Genomic_DNA"/>
</dbReference>
<dbReference type="CDD" id="cd19051">
    <property type="entry name" value="LGIC_TM_cation"/>
    <property type="match status" value="1"/>
</dbReference>
<feature type="compositionally biased region" description="Basic and acidic residues" evidence="6">
    <location>
        <begin position="352"/>
        <end position="372"/>
    </location>
</feature>